<evidence type="ECO:0000313" key="1">
    <source>
        <dbReference type="EMBL" id="CAI9160413.1"/>
    </source>
</evidence>
<proteinExistence type="predicted"/>
<keyword evidence="2" id="KW-1185">Reference proteome</keyword>
<evidence type="ECO:0000313" key="2">
    <source>
        <dbReference type="Proteomes" id="UP001176941"/>
    </source>
</evidence>
<reference evidence="1" key="1">
    <citation type="submission" date="2023-04" db="EMBL/GenBank/DDBJ databases">
        <authorList>
            <consortium name="ELIXIR-Norway"/>
        </authorList>
    </citation>
    <scope>NUCLEOTIDE SEQUENCE [LARGE SCALE GENOMIC DNA]</scope>
</reference>
<organism evidence="1 2">
    <name type="scientific">Rangifer tarandus platyrhynchus</name>
    <name type="common">Svalbard reindeer</name>
    <dbReference type="NCBI Taxonomy" id="3082113"/>
    <lineage>
        <taxon>Eukaryota</taxon>
        <taxon>Metazoa</taxon>
        <taxon>Chordata</taxon>
        <taxon>Craniata</taxon>
        <taxon>Vertebrata</taxon>
        <taxon>Euteleostomi</taxon>
        <taxon>Mammalia</taxon>
        <taxon>Eutheria</taxon>
        <taxon>Laurasiatheria</taxon>
        <taxon>Artiodactyla</taxon>
        <taxon>Ruminantia</taxon>
        <taxon>Pecora</taxon>
        <taxon>Cervidae</taxon>
        <taxon>Odocoileinae</taxon>
        <taxon>Rangifer</taxon>
    </lineage>
</organism>
<sequence>MPAGRALSREQGTWASPGSAVDLLFGLDSFLMYLWGDSQSPRAGRKLGNLQVKPSPRAAEKTLTGGLNVVSVLCWDPGCFTNPSGEMGLLMCVPALHVSQNKTPNKASDQKTFSLAQERGSGYGGCQDSRLQEEHGVGVVTGDLCSSLASPPALCSKAEPLWASASQSEKREDLIFSLTHRSGVRFK</sequence>
<dbReference type="Proteomes" id="UP001176941">
    <property type="component" value="Chromosome 2"/>
</dbReference>
<gene>
    <name evidence="1" type="ORF">MRATA1EN1_LOCUS9375</name>
</gene>
<protein>
    <submittedName>
        <fullName evidence="1">Uncharacterized protein</fullName>
    </submittedName>
</protein>
<name>A0ABN8YJ00_RANTA</name>
<dbReference type="EMBL" id="OX459938">
    <property type="protein sequence ID" value="CAI9160413.1"/>
    <property type="molecule type" value="Genomic_DNA"/>
</dbReference>
<accession>A0ABN8YJ00</accession>